<dbReference type="RefSeq" id="WP_204602649.1">
    <property type="nucleotide sequence ID" value="NZ_JBHSED010000013.1"/>
</dbReference>
<protein>
    <submittedName>
        <fullName evidence="2">Uncharacterized protein</fullName>
    </submittedName>
</protein>
<accession>A0ABV8S7U0</accession>
<organism evidence="2 3">
    <name type="scientific">Cohnella boryungensis</name>
    <dbReference type="NCBI Taxonomy" id="768479"/>
    <lineage>
        <taxon>Bacteria</taxon>
        <taxon>Bacillati</taxon>
        <taxon>Bacillota</taxon>
        <taxon>Bacilli</taxon>
        <taxon>Bacillales</taxon>
        <taxon>Paenibacillaceae</taxon>
        <taxon>Cohnella</taxon>
    </lineage>
</organism>
<keyword evidence="3" id="KW-1185">Reference proteome</keyword>
<evidence type="ECO:0000313" key="3">
    <source>
        <dbReference type="Proteomes" id="UP001595755"/>
    </source>
</evidence>
<dbReference type="Proteomes" id="UP001595755">
    <property type="component" value="Unassembled WGS sequence"/>
</dbReference>
<sequence length="53" mass="6094">MSVQQRNLEVEQVHVEKRSDSSKVAATFIKYAAYVVITLGILYFLAEYVLPKF</sequence>
<evidence type="ECO:0000313" key="2">
    <source>
        <dbReference type="EMBL" id="MFC4303641.1"/>
    </source>
</evidence>
<keyword evidence="1" id="KW-1133">Transmembrane helix</keyword>
<proteinExistence type="predicted"/>
<feature type="transmembrane region" description="Helical" evidence="1">
    <location>
        <begin position="31"/>
        <end position="50"/>
    </location>
</feature>
<keyword evidence="1" id="KW-0472">Membrane</keyword>
<gene>
    <name evidence="2" type="ORF">ACFO1S_09250</name>
</gene>
<evidence type="ECO:0000256" key="1">
    <source>
        <dbReference type="SAM" id="Phobius"/>
    </source>
</evidence>
<keyword evidence="1" id="KW-0812">Transmembrane</keyword>
<dbReference type="EMBL" id="JBHSED010000013">
    <property type="protein sequence ID" value="MFC4303641.1"/>
    <property type="molecule type" value="Genomic_DNA"/>
</dbReference>
<name>A0ABV8S7U0_9BACL</name>
<comment type="caution">
    <text evidence="2">The sequence shown here is derived from an EMBL/GenBank/DDBJ whole genome shotgun (WGS) entry which is preliminary data.</text>
</comment>
<reference evidence="3" key="1">
    <citation type="journal article" date="2019" name="Int. J. Syst. Evol. Microbiol.">
        <title>The Global Catalogue of Microorganisms (GCM) 10K type strain sequencing project: providing services to taxonomists for standard genome sequencing and annotation.</title>
        <authorList>
            <consortium name="The Broad Institute Genomics Platform"/>
            <consortium name="The Broad Institute Genome Sequencing Center for Infectious Disease"/>
            <person name="Wu L."/>
            <person name="Ma J."/>
        </authorList>
    </citation>
    <scope>NUCLEOTIDE SEQUENCE [LARGE SCALE GENOMIC DNA]</scope>
    <source>
        <strain evidence="3">CGMCC 4.1641</strain>
    </source>
</reference>